<dbReference type="InterPro" id="IPR011057">
    <property type="entry name" value="Mss4-like_sf"/>
</dbReference>
<keyword evidence="4" id="KW-0479">Metal-binding</keyword>
<dbReference type="GO" id="GO:0006979">
    <property type="term" value="P:response to oxidative stress"/>
    <property type="evidence" value="ECO:0007669"/>
    <property type="project" value="InterPro"/>
</dbReference>
<dbReference type="EMBL" id="BJWG01000011">
    <property type="protein sequence ID" value="GEL95764.1"/>
    <property type="molecule type" value="Genomic_DNA"/>
</dbReference>
<evidence type="ECO:0000256" key="3">
    <source>
        <dbReference type="ARBA" id="ARBA00012499"/>
    </source>
</evidence>
<dbReference type="InterPro" id="IPR028427">
    <property type="entry name" value="Met_Sox_Rdtase_MsrB"/>
</dbReference>
<reference evidence="9 10" key="1">
    <citation type="submission" date="2019-07" db="EMBL/GenBank/DDBJ databases">
        <title>Whole genome shotgun sequence of Cellulomonas composti NBRC 100758.</title>
        <authorList>
            <person name="Hosoyama A."/>
            <person name="Uohara A."/>
            <person name="Ohji S."/>
            <person name="Ichikawa N."/>
        </authorList>
    </citation>
    <scope>NUCLEOTIDE SEQUENCE [LARGE SCALE GENOMIC DNA]</scope>
    <source>
        <strain evidence="9 10">NBRC 100758</strain>
    </source>
</reference>
<accession>A0A511JCQ8</accession>
<comment type="catalytic activity">
    <reaction evidence="7">
        <text>L-methionyl-[protein] + [thioredoxin]-disulfide + H2O = L-methionyl-(R)-S-oxide-[protein] + [thioredoxin]-dithiol</text>
        <dbReference type="Rhea" id="RHEA:24164"/>
        <dbReference type="Rhea" id="RHEA-COMP:10698"/>
        <dbReference type="Rhea" id="RHEA-COMP:10700"/>
        <dbReference type="Rhea" id="RHEA-COMP:12313"/>
        <dbReference type="Rhea" id="RHEA-COMP:12314"/>
        <dbReference type="ChEBI" id="CHEBI:15377"/>
        <dbReference type="ChEBI" id="CHEBI:16044"/>
        <dbReference type="ChEBI" id="CHEBI:29950"/>
        <dbReference type="ChEBI" id="CHEBI:45764"/>
        <dbReference type="ChEBI" id="CHEBI:50058"/>
        <dbReference type="EC" id="1.8.4.12"/>
    </reaction>
</comment>
<evidence type="ECO:0000256" key="2">
    <source>
        <dbReference type="ARBA" id="ARBA00007174"/>
    </source>
</evidence>
<dbReference type="FunFam" id="2.170.150.20:FF:000001">
    <property type="entry name" value="Peptide methionine sulfoxide reductase MsrB"/>
    <property type="match status" value="1"/>
</dbReference>
<comment type="caution">
    <text evidence="9">The sequence shown here is derived from an EMBL/GenBank/DDBJ whole genome shotgun (WGS) entry which is preliminary data.</text>
</comment>
<keyword evidence="10" id="KW-1185">Reference proteome</keyword>
<keyword evidence="6" id="KW-0560">Oxidoreductase</keyword>
<evidence type="ECO:0000256" key="6">
    <source>
        <dbReference type="ARBA" id="ARBA00023002"/>
    </source>
</evidence>
<keyword evidence="5" id="KW-0862">Zinc</keyword>
<dbReference type="Pfam" id="PF01641">
    <property type="entry name" value="SelR"/>
    <property type="match status" value="1"/>
</dbReference>
<dbReference type="GO" id="GO:0030091">
    <property type="term" value="P:protein repair"/>
    <property type="evidence" value="ECO:0007669"/>
    <property type="project" value="InterPro"/>
</dbReference>
<comment type="cofactor">
    <cofactor evidence="1">
        <name>Zn(2+)</name>
        <dbReference type="ChEBI" id="CHEBI:29105"/>
    </cofactor>
</comment>
<evidence type="ECO:0000256" key="5">
    <source>
        <dbReference type="ARBA" id="ARBA00022833"/>
    </source>
</evidence>
<evidence type="ECO:0000259" key="8">
    <source>
        <dbReference type="PROSITE" id="PS51790"/>
    </source>
</evidence>
<gene>
    <name evidence="9" type="ORF">CCO02nite_24220</name>
</gene>
<dbReference type="GO" id="GO:0046872">
    <property type="term" value="F:metal ion binding"/>
    <property type="evidence" value="ECO:0007669"/>
    <property type="project" value="UniProtKB-KW"/>
</dbReference>
<dbReference type="Gene3D" id="2.170.150.20">
    <property type="entry name" value="Peptide methionine sulfoxide reductase"/>
    <property type="match status" value="1"/>
</dbReference>
<dbReference type="InterPro" id="IPR002579">
    <property type="entry name" value="Met_Sox_Rdtase_MsrB_dom"/>
</dbReference>
<dbReference type="GO" id="GO:0005737">
    <property type="term" value="C:cytoplasm"/>
    <property type="evidence" value="ECO:0007669"/>
    <property type="project" value="TreeGrafter"/>
</dbReference>
<dbReference type="GO" id="GO:0033743">
    <property type="term" value="F:peptide-methionine (R)-S-oxide reductase activity"/>
    <property type="evidence" value="ECO:0007669"/>
    <property type="project" value="UniProtKB-EC"/>
</dbReference>
<dbReference type="PANTHER" id="PTHR10173:SF57">
    <property type="entry name" value="PEPTIDE-METHIONINE (R)-S-OXIDE REDUCTASE"/>
    <property type="match status" value="1"/>
</dbReference>
<evidence type="ECO:0000313" key="9">
    <source>
        <dbReference type="EMBL" id="GEL95764.1"/>
    </source>
</evidence>
<evidence type="ECO:0000313" key="10">
    <source>
        <dbReference type="Proteomes" id="UP000321720"/>
    </source>
</evidence>
<evidence type="ECO:0000256" key="4">
    <source>
        <dbReference type="ARBA" id="ARBA00022723"/>
    </source>
</evidence>
<comment type="similarity">
    <text evidence="2">Belongs to the MsrB Met sulfoxide reductase family.</text>
</comment>
<dbReference type="EC" id="1.8.4.12" evidence="3"/>
<name>A0A511JCQ8_9CELL</name>
<dbReference type="SUPFAM" id="SSF51316">
    <property type="entry name" value="Mss4-like"/>
    <property type="match status" value="1"/>
</dbReference>
<dbReference type="Proteomes" id="UP000321720">
    <property type="component" value="Unassembled WGS sequence"/>
</dbReference>
<protein>
    <recommendedName>
        <fullName evidence="3">peptide-methionine (R)-S-oxide reductase</fullName>
        <ecNumber evidence="3">1.8.4.12</ecNumber>
    </recommendedName>
</protein>
<dbReference type="PROSITE" id="PS51790">
    <property type="entry name" value="MSRB"/>
    <property type="match status" value="1"/>
</dbReference>
<sequence length="160" mass="17691">MVTAVAHSGGSGGVDRPCEARECEMAYDVTKSDEQWSLELEPREFAVLRRAGTERPWTGELLDEHREGVYRCRACSAELFRSDAKFDSHCGWPSFFTPLAAGSVELVEDRTLGMVRTEVRCARCGSHLGHVFDDAPQTPTGDRYCMNSVSLTFEPVAPTA</sequence>
<organism evidence="9 10">
    <name type="scientific">Cellulomonas composti</name>
    <dbReference type="NCBI Taxonomy" id="266130"/>
    <lineage>
        <taxon>Bacteria</taxon>
        <taxon>Bacillati</taxon>
        <taxon>Actinomycetota</taxon>
        <taxon>Actinomycetes</taxon>
        <taxon>Micrococcales</taxon>
        <taxon>Cellulomonadaceae</taxon>
        <taxon>Cellulomonas</taxon>
    </lineage>
</organism>
<dbReference type="PANTHER" id="PTHR10173">
    <property type="entry name" value="METHIONINE SULFOXIDE REDUCTASE"/>
    <property type="match status" value="1"/>
</dbReference>
<dbReference type="AlphaFoldDB" id="A0A511JCQ8"/>
<evidence type="ECO:0000256" key="7">
    <source>
        <dbReference type="ARBA" id="ARBA00048488"/>
    </source>
</evidence>
<feature type="domain" description="MsrB" evidence="8">
    <location>
        <begin position="33"/>
        <end position="156"/>
    </location>
</feature>
<proteinExistence type="inferred from homology"/>
<evidence type="ECO:0000256" key="1">
    <source>
        <dbReference type="ARBA" id="ARBA00001947"/>
    </source>
</evidence>
<dbReference type="NCBIfam" id="TIGR00357">
    <property type="entry name" value="peptide-methionine (R)-S-oxide reductase MsrB"/>
    <property type="match status" value="1"/>
</dbReference>